<proteinExistence type="predicted"/>
<protein>
    <submittedName>
        <fullName evidence="1">Uncharacterized protein</fullName>
    </submittedName>
</protein>
<accession>A0A2P2L0T2</accession>
<organism evidence="1">
    <name type="scientific">Rhizophora mucronata</name>
    <name type="common">Asiatic mangrove</name>
    <dbReference type="NCBI Taxonomy" id="61149"/>
    <lineage>
        <taxon>Eukaryota</taxon>
        <taxon>Viridiplantae</taxon>
        <taxon>Streptophyta</taxon>
        <taxon>Embryophyta</taxon>
        <taxon>Tracheophyta</taxon>
        <taxon>Spermatophyta</taxon>
        <taxon>Magnoliopsida</taxon>
        <taxon>eudicotyledons</taxon>
        <taxon>Gunneridae</taxon>
        <taxon>Pentapetalae</taxon>
        <taxon>rosids</taxon>
        <taxon>fabids</taxon>
        <taxon>Malpighiales</taxon>
        <taxon>Rhizophoraceae</taxon>
        <taxon>Rhizophora</taxon>
    </lineage>
</organism>
<name>A0A2P2L0T2_RHIMU</name>
<sequence>MFRETDFLVPMSLAKRENLKTASETRSITLLFYPNPFMM</sequence>
<evidence type="ECO:0000313" key="1">
    <source>
        <dbReference type="EMBL" id="MBX11565.1"/>
    </source>
</evidence>
<dbReference type="EMBL" id="GGEC01031081">
    <property type="protein sequence ID" value="MBX11565.1"/>
    <property type="molecule type" value="Transcribed_RNA"/>
</dbReference>
<dbReference type="AlphaFoldDB" id="A0A2P2L0T2"/>
<reference evidence="1" key="1">
    <citation type="submission" date="2018-02" db="EMBL/GenBank/DDBJ databases">
        <title>Rhizophora mucronata_Transcriptome.</title>
        <authorList>
            <person name="Meera S.P."/>
            <person name="Sreeshan A."/>
            <person name="Augustine A."/>
        </authorList>
    </citation>
    <scope>NUCLEOTIDE SEQUENCE</scope>
    <source>
        <tissue evidence="1">Leaf</tissue>
    </source>
</reference>